<dbReference type="EMBL" id="QZKU01000017">
    <property type="protein sequence ID" value="RJP25894.1"/>
    <property type="molecule type" value="Genomic_DNA"/>
</dbReference>
<evidence type="ECO:0000256" key="4">
    <source>
        <dbReference type="ARBA" id="ARBA00022723"/>
    </source>
</evidence>
<dbReference type="Proteomes" id="UP000265882">
    <property type="component" value="Unassembled WGS sequence"/>
</dbReference>
<keyword evidence="6" id="KW-0414">Isoprene biosynthesis</keyword>
<dbReference type="InterPro" id="IPR033749">
    <property type="entry name" value="Polyprenyl_synt_CS"/>
</dbReference>
<dbReference type="PROSITE" id="PS00444">
    <property type="entry name" value="POLYPRENYL_SYNTHASE_2"/>
    <property type="match status" value="1"/>
</dbReference>
<dbReference type="AlphaFoldDB" id="A0A3A4PD22"/>
<gene>
    <name evidence="8" type="ORF">C4520_01705</name>
</gene>
<keyword evidence="4" id="KW-0479">Metal-binding</keyword>
<evidence type="ECO:0000313" key="9">
    <source>
        <dbReference type="Proteomes" id="UP000265882"/>
    </source>
</evidence>
<evidence type="ECO:0000256" key="7">
    <source>
        <dbReference type="RuleBase" id="RU004466"/>
    </source>
</evidence>
<comment type="caution">
    <text evidence="8">The sequence shown here is derived from an EMBL/GenBank/DDBJ whole genome shotgun (WGS) entry which is preliminary data.</text>
</comment>
<dbReference type="SFLD" id="SFLDG01017">
    <property type="entry name" value="Polyprenyl_Transferase_Like"/>
    <property type="match status" value="1"/>
</dbReference>
<dbReference type="Pfam" id="PF00348">
    <property type="entry name" value="polyprenyl_synt"/>
    <property type="match status" value="1"/>
</dbReference>
<keyword evidence="3 7" id="KW-0808">Transferase</keyword>
<accession>A0A3A4PD22</accession>
<dbReference type="CDD" id="cd00685">
    <property type="entry name" value="Trans_IPPS_HT"/>
    <property type="match status" value="1"/>
</dbReference>
<comment type="similarity">
    <text evidence="2 7">Belongs to the FPP/GGPP synthase family.</text>
</comment>
<evidence type="ECO:0000313" key="8">
    <source>
        <dbReference type="EMBL" id="RJP25894.1"/>
    </source>
</evidence>
<dbReference type="InterPro" id="IPR053378">
    <property type="entry name" value="Prenyl_diphosphate_synthase"/>
</dbReference>
<comment type="cofactor">
    <cofactor evidence="1">
        <name>Mg(2+)</name>
        <dbReference type="ChEBI" id="CHEBI:18420"/>
    </cofactor>
</comment>
<dbReference type="GO" id="GO:0004659">
    <property type="term" value="F:prenyltransferase activity"/>
    <property type="evidence" value="ECO:0007669"/>
    <property type="project" value="InterPro"/>
</dbReference>
<dbReference type="FunFam" id="1.10.600.10:FF:000001">
    <property type="entry name" value="Geranylgeranyl diphosphate synthase"/>
    <property type="match status" value="1"/>
</dbReference>
<dbReference type="PANTHER" id="PTHR43281">
    <property type="entry name" value="FARNESYL DIPHOSPHATE SYNTHASE"/>
    <property type="match status" value="1"/>
</dbReference>
<evidence type="ECO:0000256" key="1">
    <source>
        <dbReference type="ARBA" id="ARBA00001946"/>
    </source>
</evidence>
<protein>
    <submittedName>
        <fullName evidence="8">Polyprenyl synthetase family protein</fullName>
    </submittedName>
</protein>
<dbReference type="GO" id="GO:0046872">
    <property type="term" value="F:metal ion binding"/>
    <property type="evidence" value="ECO:0007669"/>
    <property type="project" value="UniProtKB-KW"/>
</dbReference>
<dbReference type="SFLD" id="SFLDS00005">
    <property type="entry name" value="Isoprenoid_Synthase_Type_I"/>
    <property type="match status" value="1"/>
</dbReference>
<dbReference type="GO" id="GO:0016114">
    <property type="term" value="P:terpenoid biosynthetic process"/>
    <property type="evidence" value="ECO:0007669"/>
    <property type="project" value="UniProtKB-ARBA"/>
</dbReference>
<sequence length="291" mass="30842">MNDLKQYLAEKKELVDRELDHLLPQPAGLEKSVCEAMRYSVFAGGKRIRPILVFAAFEVCGGADAVVLPAACSIEMVHAYSLIHDDLPALDNGQFRRGQPTVHRKFGEAIAILAGDGLLTIAFETLSRCPSDLVAQLVAELAGASGTAGMIGGQVADIEWTGKELTVPALEYIHSHKTGALITAAVRMGAILAHADEAALKELTGYGRSLGLAFQIADDIINVESPAEISGKDAGTDAEQGKPTYPKVFGVSQSRQQCQGLLNQAKKHLAPFGPRAAVLAAIADFIGARNM</sequence>
<evidence type="ECO:0000256" key="6">
    <source>
        <dbReference type="ARBA" id="ARBA00023229"/>
    </source>
</evidence>
<dbReference type="GO" id="GO:0005737">
    <property type="term" value="C:cytoplasm"/>
    <property type="evidence" value="ECO:0007669"/>
    <property type="project" value="UniProtKB-ARBA"/>
</dbReference>
<dbReference type="InterPro" id="IPR008949">
    <property type="entry name" value="Isoprenoid_synthase_dom_sf"/>
</dbReference>
<dbReference type="InterPro" id="IPR000092">
    <property type="entry name" value="Polyprenyl_synt"/>
</dbReference>
<dbReference type="SUPFAM" id="SSF48576">
    <property type="entry name" value="Terpenoid synthases"/>
    <property type="match status" value="1"/>
</dbReference>
<evidence type="ECO:0000256" key="5">
    <source>
        <dbReference type="ARBA" id="ARBA00022842"/>
    </source>
</evidence>
<dbReference type="PROSITE" id="PS00723">
    <property type="entry name" value="POLYPRENYL_SYNTHASE_1"/>
    <property type="match status" value="1"/>
</dbReference>
<dbReference type="Gene3D" id="1.10.600.10">
    <property type="entry name" value="Farnesyl Diphosphate Synthase"/>
    <property type="match status" value="1"/>
</dbReference>
<evidence type="ECO:0000256" key="3">
    <source>
        <dbReference type="ARBA" id="ARBA00022679"/>
    </source>
</evidence>
<name>A0A3A4PD22_ABYX5</name>
<dbReference type="NCBIfam" id="NF045485">
    <property type="entry name" value="FPPsyn"/>
    <property type="match status" value="1"/>
</dbReference>
<reference evidence="8 9" key="1">
    <citation type="journal article" date="2017" name="ISME J.">
        <title>Energy and carbon metabolisms in a deep terrestrial subsurface fluid microbial community.</title>
        <authorList>
            <person name="Momper L."/>
            <person name="Jungbluth S.P."/>
            <person name="Lee M.D."/>
            <person name="Amend J.P."/>
        </authorList>
    </citation>
    <scope>NUCLEOTIDE SEQUENCE [LARGE SCALE GENOMIC DNA]</scope>
    <source>
        <strain evidence="8">SURF_5</strain>
    </source>
</reference>
<evidence type="ECO:0000256" key="2">
    <source>
        <dbReference type="ARBA" id="ARBA00006706"/>
    </source>
</evidence>
<organism evidence="8 9">
    <name type="scientific">Abyssobacteria bacterium (strain SURF_5)</name>
    <dbReference type="NCBI Taxonomy" id="2093360"/>
    <lineage>
        <taxon>Bacteria</taxon>
        <taxon>Pseudomonadati</taxon>
        <taxon>Candidatus Hydrogenedentota</taxon>
        <taxon>Candidatus Abyssobacteria</taxon>
    </lineage>
</organism>
<keyword evidence="5" id="KW-0460">Magnesium</keyword>
<proteinExistence type="inferred from homology"/>
<dbReference type="PANTHER" id="PTHR43281:SF1">
    <property type="entry name" value="FARNESYL DIPHOSPHATE SYNTHASE"/>
    <property type="match status" value="1"/>
</dbReference>